<accession>A0A812PYH4</accession>
<protein>
    <recommendedName>
        <fullName evidence="1">Zinc-ribbon domain-containing protein</fullName>
    </recommendedName>
</protein>
<organism evidence="2 3">
    <name type="scientific">Symbiodinium natans</name>
    <dbReference type="NCBI Taxonomy" id="878477"/>
    <lineage>
        <taxon>Eukaryota</taxon>
        <taxon>Sar</taxon>
        <taxon>Alveolata</taxon>
        <taxon>Dinophyceae</taxon>
        <taxon>Suessiales</taxon>
        <taxon>Symbiodiniaceae</taxon>
        <taxon>Symbiodinium</taxon>
    </lineage>
</organism>
<feature type="domain" description="Zinc-ribbon" evidence="1">
    <location>
        <begin position="96"/>
        <end position="118"/>
    </location>
</feature>
<evidence type="ECO:0000259" key="1">
    <source>
        <dbReference type="Pfam" id="PF13240"/>
    </source>
</evidence>
<evidence type="ECO:0000313" key="2">
    <source>
        <dbReference type="EMBL" id="CAE7359209.1"/>
    </source>
</evidence>
<dbReference type="Proteomes" id="UP000604046">
    <property type="component" value="Unassembled WGS sequence"/>
</dbReference>
<gene>
    <name evidence="2" type="ORF">SNAT2548_LOCUS19249</name>
</gene>
<reference evidence="2" key="1">
    <citation type="submission" date="2021-02" db="EMBL/GenBank/DDBJ databases">
        <authorList>
            <person name="Dougan E. K."/>
            <person name="Rhodes N."/>
            <person name="Thang M."/>
            <person name="Chan C."/>
        </authorList>
    </citation>
    <scope>NUCLEOTIDE SEQUENCE</scope>
</reference>
<name>A0A812PYH4_9DINO</name>
<dbReference type="AlphaFoldDB" id="A0A812PYH4"/>
<dbReference type="Pfam" id="PF13240">
    <property type="entry name" value="Zn_Ribbon_1"/>
    <property type="match status" value="1"/>
</dbReference>
<proteinExistence type="predicted"/>
<comment type="caution">
    <text evidence="2">The sequence shown here is derived from an EMBL/GenBank/DDBJ whole genome shotgun (WGS) entry which is preliminary data.</text>
</comment>
<dbReference type="EMBL" id="CAJNDS010002170">
    <property type="protein sequence ID" value="CAE7359209.1"/>
    <property type="molecule type" value="Genomic_DNA"/>
</dbReference>
<sequence length="121" mass="12462">MASPQMQQMMEQSRQMMSDPRMQAMLQQQMSDPRTQQMMQQMMASNPALAGQVGQGPGGYMCPAPVQVGQAEPGVVEAAVVQAAVVAPSSPSGANFCTKCGHPAASGANFCGNCGAQLAAA</sequence>
<dbReference type="InterPro" id="IPR026870">
    <property type="entry name" value="Zinc_ribbon_dom"/>
</dbReference>
<keyword evidence="3" id="KW-1185">Reference proteome</keyword>
<evidence type="ECO:0000313" key="3">
    <source>
        <dbReference type="Proteomes" id="UP000604046"/>
    </source>
</evidence>